<comment type="caution">
    <text evidence="2">The sequence shown here is derived from an EMBL/GenBank/DDBJ whole genome shotgun (WGS) entry which is preliminary data.</text>
</comment>
<dbReference type="Proteomes" id="UP000281406">
    <property type="component" value="Unassembled WGS sequence"/>
</dbReference>
<feature type="compositionally biased region" description="Polar residues" evidence="1">
    <location>
        <begin position="101"/>
        <end position="123"/>
    </location>
</feature>
<organism evidence="2 3">
    <name type="scientific">Anabarilius grahami</name>
    <name type="common">Kanglang fish</name>
    <name type="synonym">Barilius grahami</name>
    <dbReference type="NCBI Taxonomy" id="495550"/>
    <lineage>
        <taxon>Eukaryota</taxon>
        <taxon>Metazoa</taxon>
        <taxon>Chordata</taxon>
        <taxon>Craniata</taxon>
        <taxon>Vertebrata</taxon>
        <taxon>Euteleostomi</taxon>
        <taxon>Actinopterygii</taxon>
        <taxon>Neopterygii</taxon>
        <taxon>Teleostei</taxon>
        <taxon>Ostariophysi</taxon>
        <taxon>Cypriniformes</taxon>
        <taxon>Xenocyprididae</taxon>
        <taxon>Xenocypridinae</taxon>
        <taxon>Xenocypridinae incertae sedis</taxon>
        <taxon>Anabarilius</taxon>
    </lineage>
</organism>
<evidence type="ECO:0000256" key="1">
    <source>
        <dbReference type="SAM" id="MobiDB-lite"/>
    </source>
</evidence>
<dbReference type="AlphaFoldDB" id="A0A3N0XK38"/>
<dbReference type="EMBL" id="RJVU01071404">
    <property type="protein sequence ID" value="ROI47899.1"/>
    <property type="molecule type" value="Genomic_DNA"/>
</dbReference>
<feature type="compositionally biased region" description="Low complexity" evidence="1">
    <location>
        <begin position="76"/>
        <end position="100"/>
    </location>
</feature>
<sequence length="123" mass="13757">MPHNMLIFTSSESVVGLPRQAGGVQPPHGGPQLVDVASTEPNGAGPASYLANPQQAAMMKQMMEQQKAQLIREQRQQQQQQHMLAEQLQQQQHLPRQMSQAQRNPYPLQQFQGKTHTYTMKGG</sequence>
<reference evidence="2 3" key="1">
    <citation type="submission" date="2018-10" db="EMBL/GenBank/DDBJ databases">
        <title>Genome assembly for a Yunnan-Guizhou Plateau 3E fish, Anabarilius grahami (Regan), and its evolutionary and genetic applications.</title>
        <authorList>
            <person name="Jiang W."/>
        </authorList>
    </citation>
    <scope>NUCLEOTIDE SEQUENCE [LARGE SCALE GENOMIC DNA]</scope>
    <source>
        <strain evidence="2">AG-KIZ</strain>
        <tissue evidence="2">Muscle</tissue>
    </source>
</reference>
<dbReference type="OrthoDB" id="10596686at2759"/>
<keyword evidence="3" id="KW-1185">Reference proteome</keyword>
<protein>
    <submittedName>
        <fullName evidence="2">Mastermind-like protein 3</fullName>
    </submittedName>
</protein>
<name>A0A3N0XK38_ANAGA</name>
<gene>
    <name evidence="2" type="ORF">DPX16_16322</name>
</gene>
<evidence type="ECO:0000313" key="3">
    <source>
        <dbReference type="Proteomes" id="UP000281406"/>
    </source>
</evidence>
<accession>A0A3N0XK38</accession>
<feature type="region of interest" description="Disordered" evidence="1">
    <location>
        <begin position="75"/>
        <end position="123"/>
    </location>
</feature>
<evidence type="ECO:0000313" key="2">
    <source>
        <dbReference type="EMBL" id="ROI47899.1"/>
    </source>
</evidence>
<proteinExistence type="predicted"/>